<dbReference type="EMBL" id="JXRP01000017">
    <property type="protein sequence ID" value="KIL45769.1"/>
    <property type="molecule type" value="Genomic_DNA"/>
</dbReference>
<dbReference type="AlphaFoldDB" id="A0A0C2RVH7"/>
<proteinExistence type="predicted"/>
<evidence type="ECO:0000313" key="2">
    <source>
        <dbReference type="Proteomes" id="UP000031938"/>
    </source>
</evidence>
<comment type="caution">
    <text evidence="1">The sequence shown here is derived from an EMBL/GenBank/DDBJ whole genome shotgun (WGS) entry which is preliminary data.</text>
</comment>
<evidence type="ECO:0008006" key="3">
    <source>
        <dbReference type="Google" id="ProtNLM"/>
    </source>
</evidence>
<reference evidence="1 2" key="1">
    <citation type="submission" date="2015-01" db="EMBL/GenBank/DDBJ databases">
        <title>Genome sequencing of Jeotgalibacillus soli.</title>
        <authorList>
            <person name="Goh K.M."/>
            <person name="Chan K.-G."/>
            <person name="Yaakop A.S."/>
            <person name="Ee R."/>
            <person name="Gan H.M."/>
            <person name="Chan C.S."/>
        </authorList>
    </citation>
    <scope>NUCLEOTIDE SEQUENCE [LARGE SCALE GENOMIC DNA]</scope>
    <source>
        <strain evidence="1 2">P9</strain>
    </source>
</reference>
<dbReference type="RefSeq" id="WP_041088514.1">
    <property type="nucleotide sequence ID" value="NZ_JXRP01000017.1"/>
</dbReference>
<sequence length="330" mass="35787">MYLPINRAEFIAGNIAKAGDTKNEFVIQLLDRNGARVDLTGATVTWTAASRLGRLIAPRAATILTDGQVSVKFQDADPIGVGEIFIELTVTRGDGLVEKFPAEDNLIMRVTKSQDDVTYTPVNFATIDYLLNLINTIVQRETDSNAESAQARVRANGTTYPTLKGRLDNDDTQFNAHTAALFSSGVHGMGRIASQDYEEGVWTPVIQGLTTAGSNTYSTQDGRYAKVGGRLYFDAFVSLSLKDVNMAGEVAISGLPFVVRNTIGYRPNGVVPIFSSLTLDATRPYLGFLALPNESRVRLRKSGDNVSNVGLVATQINNTTFFQISGSYLI</sequence>
<evidence type="ECO:0000313" key="1">
    <source>
        <dbReference type="EMBL" id="KIL45769.1"/>
    </source>
</evidence>
<dbReference type="PATRIC" id="fig|889306.3.peg.2133"/>
<keyword evidence="2" id="KW-1185">Reference proteome</keyword>
<gene>
    <name evidence="1" type="ORF">KP78_21180</name>
</gene>
<dbReference type="Proteomes" id="UP000031938">
    <property type="component" value="Unassembled WGS sequence"/>
</dbReference>
<name>A0A0C2RVH7_9BACL</name>
<dbReference type="STRING" id="889306.KP78_21180"/>
<accession>A0A0C2RVH7</accession>
<dbReference type="OrthoDB" id="2456686at2"/>
<organism evidence="1 2">
    <name type="scientific">Jeotgalibacillus soli</name>
    <dbReference type="NCBI Taxonomy" id="889306"/>
    <lineage>
        <taxon>Bacteria</taxon>
        <taxon>Bacillati</taxon>
        <taxon>Bacillota</taxon>
        <taxon>Bacilli</taxon>
        <taxon>Bacillales</taxon>
        <taxon>Caryophanaceae</taxon>
        <taxon>Jeotgalibacillus</taxon>
    </lineage>
</organism>
<protein>
    <recommendedName>
        <fullName evidence="3">BppU N-terminal domain-containing protein</fullName>
    </recommendedName>
</protein>